<evidence type="ECO:0000313" key="1">
    <source>
        <dbReference type="EMBL" id="RED15952.1"/>
    </source>
</evidence>
<evidence type="ECO:0000313" key="2">
    <source>
        <dbReference type="Proteomes" id="UP000256310"/>
    </source>
</evidence>
<gene>
    <name evidence="1" type="ORF">DFR46_0961</name>
</gene>
<reference evidence="1 2" key="1">
    <citation type="submission" date="2018-07" db="EMBL/GenBank/DDBJ databases">
        <title>Genomic Encyclopedia of Type Strains, Phase IV (KMG-IV): sequencing the most valuable type-strain genomes for metagenomic binning, comparative biology and taxonomic classification.</title>
        <authorList>
            <person name="Goeker M."/>
        </authorList>
    </citation>
    <scope>NUCLEOTIDE SEQUENCE [LARGE SCALE GENOMIC DNA]</scope>
    <source>
        <strain evidence="1 2">DSM 26725</strain>
    </source>
</reference>
<keyword evidence="2" id="KW-1185">Reference proteome</keyword>
<name>A0A3D9FEG0_9SPHN</name>
<sequence>MKTAILTLKERNATHGWMKLPPLLIAAACAVFTSGCVQVSAPVEPIVIELNISVQQTVDVNLQEDVENLIENNPELFPE</sequence>
<dbReference type="AlphaFoldDB" id="A0A3D9FEG0"/>
<comment type="caution">
    <text evidence="1">The sequence shown here is derived from an EMBL/GenBank/DDBJ whole genome shotgun (WGS) entry which is preliminary data.</text>
</comment>
<proteinExistence type="predicted"/>
<keyword evidence="1" id="KW-0449">Lipoprotein</keyword>
<dbReference type="Proteomes" id="UP000256310">
    <property type="component" value="Unassembled WGS sequence"/>
</dbReference>
<dbReference type="InterPro" id="IPR025985">
    <property type="entry name" value="YnbE"/>
</dbReference>
<organism evidence="1 2">
    <name type="scientific">Parasphingopyxis lamellibrachiae</name>
    <dbReference type="NCBI Taxonomy" id="680125"/>
    <lineage>
        <taxon>Bacteria</taxon>
        <taxon>Pseudomonadati</taxon>
        <taxon>Pseudomonadota</taxon>
        <taxon>Alphaproteobacteria</taxon>
        <taxon>Sphingomonadales</taxon>
        <taxon>Sphingomonadaceae</taxon>
        <taxon>Parasphingopyxis</taxon>
    </lineage>
</organism>
<protein>
    <submittedName>
        <fullName evidence="1">YnbE-like lipoprotein</fullName>
    </submittedName>
</protein>
<dbReference type="RefSeq" id="WP_245953682.1">
    <property type="nucleotide sequence ID" value="NZ_QRDP01000004.1"/>
</dbReference>
<dbReference type="Pfam" id="PF13617">
    <property type="entry name" value="Lipoprotein_19"/>
    <property type="match status" value="1"/>
</dbReference>
<dbReference type="EMBL" id="QRDP01000004">
    <property type="protein sequence ID" value="RED15952.1"/>
    <property type="molecule type" value="Genomic_DNA"/>
</dbReference>
<accession>A0A3D9FEG0</accession>